<feature type="compositionally biased region" description="Polar residues" evidence="1">
    <location>
        <begin position="527"/>
        <end position="542"/>
    </location>
</feature>
<dbReference type="InterPro" id="IPR039656">
    <property type="entry name" value="SYNRG"/>
</dbReference>
<dbReference type="Gene3D" id="1.10.238.10">
    <property type="entry name" value="EF-hand"/>
    <property type="match status" value="1"/>
</dbReference>
<feature type="compositionally biased region" description="Low complexity" evidence="1">
    <location>
        <begin position="632"/>
        <end position="644"/>
    </location>
</feature>
<evidence type="ECO:0000313" key="4">
    <source>
        <dbReference type="Proteomes" id="UP001381693"/>
    </source>
</evidence>
<evidence type="ECO:0000313" key="3">
    <source>
        <dbReference type="EMBL" id="KAK7072145.1"/>
    </source>
</evidence>
<feature type="domain" description="EH" evidence="2">
    <location>
        <begin position="308"/>
        <end position="379"/>
    </location>
</feature>
<dbReference type="InterPro" id="IPR011992">
    <property type="entry name" value="EF-hand-dom_pair"/>
</dbReference>
<evidence type="ECO:0000256" key="1">
    <source>
        <dbReference type="SAM" id="MobiDB-lite"/>
    </source>
</evidence>
<feature type="region of interest" description="Disordered" evidence="1">
    <location>
        <begin position="223"/>
        <end position="244"/>
    </location>
</feature>
<dbReference type="SUPFAM" id="SSF47473">
    <property type="entry name" value="EF-hand"/>
    <property type="match status" value="1"/>
</dbReference>
<proteinExistence type="predicted"/>
<organism evidence="3 4">
    <name type="scientific">Halocaridina rubra</name>
    <name type="common">Hawaiian red shrimp</name>
    <dbReference type="NCBI Taxonomy" id="373956"/>
    <lineage>
        <taxon>Eukaryota</taxon>
        <taxon>Metazoa</taxon>
        <taxon>Ecdysozoa</taxon>
        <taxon>Arthropoda</taxon>
        <taxon>Crustacea</taxon>
        <taxon>Multicrustacea</taxon>
        <taxon>Malacostraca</taxon>
        <taxon>Eumalacostraca</taxon>
        <taxon>Eucarida</taxon>
        <taxon>Decapoda</taxon>
        <taxon>Pleocyemata</taxon>
        <taxon>Caridea</taxon>
        <taxon>Atyoidea</taxon>
        <taxon>Atyidae</taxon>
        <taxon>Halocaridina</taxon>
    </lineage>
</organism>
<dbReference type="GO" id="GO:0030130">
    <property type="term" value="C:clathrin coat of trans-Golgi network vesicle"/>
    <property type="evidence" value="ECO:0007669"/>
    <property type="project" value="TreeGrafter"/>
</dbReference>
<gene>
    <name evidence="3" type="ORF">SK128_018250</name>
</gene>
<accession>A0AAN9A4J1</accession>
<keyword evidence="4" id="KW-1185">Reference proteome</keyword>
<feature type="compositionally biased region" description="Polar residues" evidence="1">
    <location>
        <begin position="235"/>
        <end position="244"/>
    </location>
</feature>
<feature type="region of interest" description="Disordered" evidence="1">
    <location>
        <begin position="608"/>
        <end position="644"/>
    </location>
</feature>
<feature type="compositionally biased region" description="Low complexity" evidence="1">
    <location>
        <begin position="558"/>
        <end position="570"/>
    </location>
</feature>
<name>A0AAN9A4J1_HALRR</name>
<feature type="region of interest" description="Disordered" evidence="1">
    <location>
        <begin position="506"/>
        <end position="570"/>
    </location>
</feature>
<protein>
    <recommendedName>
        <fullName evidence="2">EH domain-containing protein</fullName>
    </recommendedName>
</protein>
<dbReference type="EMBL" id="JAXCGZ010013649">
    <property type="protein sequence ID" value="KAK7072145.1"/>
    <property type="molecule type" value="Genomic_DNA"/>
</dbReference>
<comment type="caution">
    <text evidence="3">The sequence shown here is derived from an EMBL/GenBank/DDBJ whole genome shotgun (WGS) entry which is preliminary data.</text>
</comment>
<dbReference type="PROSITE" id="PS50031">
    <property type="entry name" value="EH"/>
    <property type="match status" value="1"/>
</dbReference>
<reference evidence="3 4" key="1">
    <citation type="submission" date="2023-11" db="EMBL/GenBank/DDBJ databases">
        <title>Halocaridina rubra genome assembly.</title>
        <authorList>
            <person name="Smith C."/>
        </authorList>
    </citation>
    <scope>NUCLEOTIDE SEQUENCE [LARGE SCALE GENOMIC DNA]</scope>
    <source>
        <strain evidence="3">EP-1</strain>
        <tissue evidence="3">Whole</tissue>
    </source>
</reference>
<dbReference type="AlphaFoldDB" id="A0AAN9A4J1"/>
<sequence length="918" mass="98922">MYNNSSGGGGPGTGWVPGMGMPPLGFGLVAQQPGGSRMMANPGLQAAPQVHQMPNWHQQQIMAAQMGVASSAVGVQPILQPHQQQHGFHPYQQHLQLNQQQQYQQQHHWVEAQKKAAEEQKKFYDQMLKQRQFDEQKMRLKAFSNTKKGGVSADSMIENILGTKDMPKPKSPSAPKKVGLIDAPSMYNSAAAKQGTAADWSKMQNVNNLFASSKDSELLRTSRATSHPAVDIGTATPNSYSENGVKNSGIAPAGNKESAVPGIKQINKPITLPSWLSNRDNVPAVYKHAGSLVEGKDGWVDTSRAYMLLMKTGLPPNFLGVLWEMVNRTQPGQLTDQEFITLLALIALVQSGQAITSADILSNTDEAVLPVIDHPALLPLVQDYIQHRQQIQQQQSQEHEVQQSQQQQLQISSTENSSWISESITDAHQHESKIDDDEFDDFVSCTSTAPFSVGELSGSSFSHSASVPVPMKFLPPEATKDTPKPQLLYMDKVKRMNLPELGCSPELSPTTSFDQTHDDDFDDFQSASVTTPSSNYVQSTHSNEFHPPLAGENESVGSNILSASNNNSSSNLEDKYAVFRELEASSENSNAGNTNSLPYDIGNSGDDGFGDFCRSEPVSLPNPNLSFPPIPSSNTTGSGTNSTTPVSFEVFSTPPEVPEASADAQFEADFGVFTSASSQPPNNYADIHEAMKRVEAEQKLHNASSWNDPFGEFEDASTAARSHVQPVPQLNIAGGLDNDDDFGDFMGPDGRLQEPDSLSFTHAFPRLSEGLGETQSVASLELPGLEMTVGLQASDGRGSGSGHSPDLFMQTRSEIGGVEEQFQGLTIDSPLTLPDGGVISPDMSSSGRATNATGTAPVLESFNGGFVDKYSIMRDEASKATFYILEWYDSLSGSSSSDSSEEMGGAHVAVWAGGLSPN</sequence>
<dbReference type="InterPro" id="IPR000261">
    <property type="entry name" value="EH_dom"/>
</dbReference>
<dbReference type="PANTHER" id="PTHR15463">
    <property type="entry name" value="AP1 GAMMA SUBUNIT BINDING PROTEIN 1"/>
    <property type="match status" value="1"/>
</dbReference>
<feature type="region of interest" description="Disordered" evidence="1">
    <location>
        <begin position="391"/>
        <end position="412"/>
    </location>
</feature>
<dbReference type="PANTHER" id="PTHR15463:SF2">
    <property type="entry name" value="SYNERGIN GAMMA"/>
    <property type="match status" value="1"/>
</dbReference>
<evidence type="ECO:0000259" key="2">
    <source>
        <dbReference type="PROSITE" id="PS50031"/>
    </source>
</evidence>
<dbReference type="Proteomes" id="UP001381693">
    <property type="component" value="Unassembled WGS sequence"/>
</dbReference>